<evidence type="ECO:0000313" key="2">
    <source>
        <dbReference type="EMBL" id="KKM92732.1"/>
    </source>
</evidence>
<feature type="transmembrane region" description="Helical" evidence="1">
    <location>
        <begin position="32"/>
        <end position="53"/>
    </location>
</feature>
<organism evidence="2">
    <name type="scientific">marine sediment metagenome</name>
    <dbReference type="NCBI Taxonomy" id="412755"/>
    <lineage>
        <taxon>unclassified sequences</taxon>
        <taxon>metagenomes</taxon>
        <taxon>ecological metagenomes</taxon>
    </lineage>
</organism>
<comment type="caution">
    <text evidence="2">The sequence shown here is derived from an EMBL/GenBank/DDBJ whole genome shotgun (WGS) entry which is preliminary data.</text>
</comment>
<protein>
    <submittedName>
        <fullName evidence="2">Uncharacterized protein</fullName>
    </submittedName>
</protein>
<name>A0A0F9PHE2_9ZZZZ</name>
<proteinExistence type="predicted"/>
<evidence type="ECO:0000256" key="1">
    <source>
        <dbReference type="SAM" id="Phobius"/>
    </source>
</evidence>
<keyword evidence="1" id="KW-0812">Transmembrane</keyword>
<accession>A0A0F9PHE2</accession>
<keyword evidence="1" id="KW-0472">Membrane</keyword>
<keyword evidence="1" id="KW-1133">Transmembrane helix</keyword>
<gene>
    <name evidence="2" type="ORF">LCGC14_1215490</name>
</gene>
<sequence length="55" mass="5798">MIEAAIVLFTVFTTAIVTGTLSGPGRFGERLFVLMLTSGFIGGAIALLALIAWRL</sequence>
<dbReference type="EMBL" id="LAZR01006354">
    <property type="protein sequence ID" value="KKM92732.1"/>
    <property type="molecule type" value="Genomic_DNA"/>
</dbReference>
<dbReference type="AlphaFoldDB" id="A0A0F9PHE2"/>
<reference evidence="2" key="1">
    <citation type="journal article" date="2015" name="Nature">
        <title>Complex archaea that bridge the gap between prokaryotes and eukaryotes.</title>
        <authorList>
            <person name="Spang A."/>
            <person name="Saw J.H."/>
            <person name="Jorgensen S.L."/>
            <person name="Zaremba-Niedzwiedzka K."/>
            <person name="Martijn J."/>
            <person name="Lind A.E."/>
            <person name="van Eijk R."/>
            <person name="Schleper C."/>
            <person name="Guy L."/>
            <person name="Ettema T.J."/>
        </authorList>
    </citation>
    <scope>NUCLEOTIDE SEQUENCE</scope>
</reference>